<feature type="transmembrane region" description="Helical" evidence="1">
    <location>
        <begin position="136"/>
        <end position="157"/>
    </location>
</feature>
<keyword evidence="1" id="KW-0472">Membrane</keyword>
<protein>
    <recommendedName>
        <fullName evidence="2">Cytochrome C Planctomycete-type domain-containing protein</fullName>
    </recommendedName>
</protein>
<dbReference type="Proteomes" id="UP000622317">
    <property type="component" value="Unassembled WGS sequence"/>
</dbReference>
<gene>
    <name evidence="3" type="ORF">IEN85_00800</name>
</gene>
<dbReference type="PANTHER" id="PTHR35889">
    <property type="entry name" value="CYCLOINULO-OLIGOSACCHARIDE FRUCTANOTRANSFERASE-RELATED"/>
    <property type="match status" value="1"/>
</dbReference>
<organism evidence="3 4">
    <name type="scientific">Pelagicoccus enzymogenes</name>
    <dbReference type="NCBI Taxonomy" id="2773457"/>
    <lineage>
        <taxon>Bacteria</taxon>
        <taxon>Pseudomonadati</taxon>
        <taxon>Verrucomicrobiota</taxon>
        <taxon>Opitutia</taxon>
        <taxon>Puniceicoccales</taxon>
        <taxon>Pelagicoccaceae</taxon>
        <taxon>Pelagicoccus</taxon>
    </lineage>
</organism>
<comment type="caution">
    <text evidence="3">The sequence shown here is derived from an EMBL/GenBank/DDBJ whole genome shotgun (WGS) entry which is preliminary data.</text>
</comment>
<evidence type="ECO:0000313" key="3">
    <source>
        <dbReference type="EMBL" id="MBD5778032.1"/>
    </source>
</evidence>
<keyword evidence="1" id="KW-1133">Transmembrane helix</keyword>
<dbReference type="PANTHER" id="PTHR35889:SF3">
    <property type="entry name" value="F-BOX DOMAIN-CONTAINING PROTEIN"/>
    <property type="match status" value="1"/>
</dbReference>
<name>A0A927IDI9_9BACT</name>
<dbReference type="Pfam" id="PF07635">
    <property type="entry name" value="PSCyt1"/>
    <property type="match status" value="1"/>
</dbReference>
<dbReference type="InterPro" id="IPR011429">
    <property type="entry name" value="Cyt_c_Planctomycete-type"/>
</dbReference>
<evidence type="ECO:0000313" key="4">
    <source>
        <dbReference type="Proteomes" id="UP000622317"/>
    </source>
</evidence>
<evidence type="ECO:0000256" key="1">
    <source>
        <dbReference type="SAM" id="Phobius"/>
    </source>
</evidence>
<feature type="transmembrane region" description="Helical" evidence="1">
    <location>
        <begin position="35"/>
        <end position="54"/>
    </location>
</feature>
<dbReference type="RefSeq" id="WP_191615160.1">
    <property type="nucleotide sequence ID" value="NZ_JACYFG010000002.1"/>
</dbReference>
<keyword evidence="4" id="KW-1185">Reference proteome</keyword>
<proteinExistence type="predicted"/>
<feature type="domain" description="Cytochrome C Planctomycete-type" evidence="2">
    <location>
        <begin position="202"/>
        <end position="261"/>
    </location>
</feature>
<evidence type="ECO:0000259" key="2">
    <source>
        <dbReference type="Pfam" id="PF07635"/>
    </source>
</evidence>
<feature type="transmembrane region" description="Helical" evidence="1">
    <location>
        <begin position="75"/>
        <end position="94"/>
    </location>
</feature>
<sequence length="321" mass="35298">MKRFRAFIYISLAVLFAAAPLLFEAGEEASSPWTPFIASFHPLVLHLPIGMLAAQLALELARLCGKNVDRGIRNFLWHLTALSATVSFATGYLLGEEGGYEQELLTDHLWAAGIFTSICWSTLAINLLTTHRLLRVFSLAALCCSLVLASHPGGLMVHGDPFANAPWKKAASPENNYGLLPEVGDPFNPYLAVIQPIMDAKCVSCHGEEKKKGKLRLDSFDAIMRGGDFGACVEPGDSYNSLLVELLEYPIDDEDHMPPEDEPQLTQAEIDVIKWWIDNGAKADQSITRSEAPEALKPFLVTNYRLLEKPTETGDPATETE</sequence>
<dbReference type="EMBL" id="JACYFG010000002">
    <property type="protein sequence ID" value="MBD5778032.1"/>
    <property type="molecule type" value="Genomic_DNA"/>
</dbReference>
<feature type="transmembrane region" description="Helical" evidence="1">
    <location>
        <begin position="109"/>
        <end position="129"/>
    </location>
</feature>
<keyword evidence="1" id="KW-0812">Transmembrane</keyword>
<reference evidence="3" key="1">
    <citation type="submission" date="2020-09" db="EMBL/GenBank/DDBJ databases">
        <title>Pelagicoccus enzymogenes sp. nov. with an EPS production, isolated from marine sediment.</title>
        <authorList>
            <person name="Feng X."/>
        </authorList>
    </citation>
    <scope>NUCLEOTIDE SEQUENCE</scope>
    <source>
        <strain evidence="3">NFK12</strain>
    </source>
</reference>
<dbReference type="AlphaFoldDB" id="A0A927IDI9"/>
<accession>A0A927IDI9</accession>